<evidence type="ECO:0000313" key="5">
    <source>
        <dbReference type="Proteomes" id="UP001596523"/>
    </source>
</evidence>
<dbReference type="PROSITE" id="PS51175">
    <property type="entry name" value="CBM6"/>
    <property type="match status" value="1"/>
</dbReference>
<keyword evidence="1" id="KW-0732">Signal</keyword>
<dbReference type="Pfam" id="PF03009">
    <property type="entry name" value="GDPD"/>
    <property type="match status" value="1"/>
</dbReference>
<dbReference type="Pfam" id="PF03422">
    <property type="entry name" value="CBM_6"/>
    <property type="match status" value="1"/>
</dbReference>
<evidence type="ECO:0000259" key="3">
    <source>
        <dbReference type="PROSITE" id="PS51704"/>
    </source>
</evidence>
<dbReference type="InterPro" id="IPR005084">
    <property type="entry name" value="CBM6"/>
</dbReference>
<dbReference type="SUPFAM" id="SSF51695">
    <property type="entry name" value="PLC-like phosphodiesterases"/>
    <property type="match status" value="1"/>
</dbReference>
<evidence type="ECO:0000259" key="2">
    <source>
        <dbReference type="PROSITE" id="PS51175"/>
    </source>
</evidence>
<sequence>MTPRRTPRLTAIVALALVGTGLSAANTQAMNGSSVDRDGRGGRETAAERALRDFLDHGPGAKILTAAHRGQWRKAPENSLPATRAAFADGAEIAELDVRLSRDGHPVLMHDPTVDRTTNGTGRVADLTLAQLRSLRLKAGLGGAQAPLTGERVPTLAEAMKVAGDRGLVNLDKGWPIREEMYDVLKATGTVRNALFKSEAPVDEVQAFREAHPDALYLHQVADLDGEVVDEFGDAPPLGYEVGFVSERDALARRPVIGRMRATGRLWINAMWHGLAGRHTDEASLTDPARGWKALTGTFGADIIQTDNVAAFESWLRTGHGDPRPPGALRIQAEGFARGGEGVAYHDTTPGNRQSAARATEDVDVCDLDGAVAVCWIRGGEWIDYHFTVAAPGRYALAARVSSPYSPAGTYRVAFDGDRASGPVRVRNTTGHSAFFLQESGVVRELGAGRHRLRIRMEEAAFQNFNLDYVQLRKVVR</sequence>
<keyword evidence="5" id="KW-1185">Reference proteome</keyword>
<evidence type="ECO:0000256" key="1">
    <source>
        <dbReference type="SAM" id="SignalP"/>
    </source>
</evidence>
<dbReference type="EMBL" id="JBHTCF010000010">
    <property type="protein sequence ID" value="MFC7307256.1"/>
    <property type="molecule type" value="Genomic_DNA"/>
</dbReference>
<dbReference type="RefSeq" id="WP_381833856.1">
    <property type="nucleotide sequence ID" value="NZ_JBHTCF010000010.1"/>
</dbReference>
<dbReference type="SUPFAM" id="SSF49785">
    <property type="entry name" value="Galactose-binding domain-like"/>
    <property type="match status" value="1"/>
</dbReference>
<feature type="chain" id="PRO_5046086303" evidence="1">
    <location>
        <begin position="25"/>
        <end position="477"/>
    </location>
</feature>
<dbReference type="CDD" id="cd04080">
    <property type="entry name" value="CBM6_cellulase-like"/>
    <property type="match status" value="1"/>
</dbReference>
<dbReference type="PANTHER" id="PTHR46320">
    <property type="entry name" value="GLYCEROPHOSPHODIESTER PHOSPHODIESTERASE 1"/>
    <property type="match status" value="1"/>
</dbReference>
<dbReference type="Gene3D" id="3.20.20.190">
    <property type="entry name" value="Phosphatidylinositol (PI) phosphodiesterase"/>
    <property type="match status" value="1"/>
</dbReference>
<dbReference type="Proteomes" id="UP001596523">
    <property type="component" value="Unassembled WGS sequence"/>
</dbReference>
<protein>
    <submittedName>
        <fullName evidence="4">Glycerophosphodiester phosphodiesterase family protein</fullName>
    </submittedName>
</protein>
<dbReference type="InterPro" id="IPR008979">
    <property type="entry name" value="Galactose-bd-like_sf"/>
</dbReference>
<dbReference type="PROSITE" id="PS51704">
    <property type="entry name" value="GP_PDE"/>
    <property type="match status" value="1"/>
</dbReference>
<name>A0ABW2JM73_9ACTN</name>
<dbReference type="InterPro" id="IPR032160">
    <property type="entry name" value="DUF4996"/>
</dbReference>
<dbReference type="InterPro" id="IPR030395">
    <property type="entry name" value="GP_PDE_dom"/>
</dbReference>
<dbReference type="Gene3D" id="2.60.120.260">
    <property type="entry name" value="Galactose-binding domain-like"/>
    <property type="match status" value="1"/>
</dbReference>
<feature type="domain" description="CBM6" evidence="2">
    <location>
        <begin position="329"/>
        <end position="473"/>
    </location>
</feature>
<reference evidence="5" key="1">
    <citation type="journal article" date="2019" name="Int. J. Syst. Evol. Microbiol.">
        <title>The Global Catalogue of Microorganisms (GCM) 10K type strain sequencing project: providing services to taxonomists for standard genome sequencing and annotation.</title>
        <authorList>
            <consortium name="The Broad Institute Genomics Platform"/>
            <consortium name="The Broad Institute Genome Sequencing Center for Infectious Disease"/>
            <person name="Wu L."/>
            <person name="Ma J."/>
        </authorList>
    </citation>
    <scope>NUCLEOTIDE SEQUENCE [LARGE SCALE GENOMIC DNA]</scope>
    <source>
        <strain evidence="5">SYNS20</strain>
    </source>
</reference>
<dbReference type="PANTHER" id="PTHR46320:SF1">
    <property type="entry name" value="GLYCEROPHOSPHODIESTER PHOSPHODIESTERASE 1"/>
    <property type="match status" value="1"/>
</dbReference>
<accession>A0ABW2JM73</accession>
<feature type="domain" description="GP-PDE" evidence="3">
    <location>
        <begin position="63"/>
        <end position="316"/>
    </location>
</feature>
<dbReference type="Pfam" id="PF16387">
    <property type="entry name" value="DUF4996"/>
    <property type="match status" value="1"/>
</dbReference>
<dbReference type="InterPro" id="IPR017946">
    <property type="entry name" value="PLC-like_Pdiesterase_TIM-brl"/>
</dbReference>
<gene>
    <name evidence="4" type="ORF">ACFQVC_23905</name>
</gene>
<evidence type="ECO:0000313" key="4">
    <source>
        <dbReference type="EMBL" id="MFC7307256.1"/>
    </source>
</evidence>
<dbReference type="CDD" id="cd08566">
    <property type="entry name" value="GDPD_AtGDE_like"/>
    <property type="match status" value="1"/>
</dbReference>
<feature type="signal peptide" evidence="1">
    <location>
        <begin position="1"/>
        <end position="24"/>
    </location>
</feature>
<comment type="caution">
    <text evidence="4">The sequence shown here is derived from an EMBL/GenBank/DDBJ whole genome shotgun (WGS) entry which is preliminary data.</text>
</comment>
<organism evidence="4 5">
    <name type="scientific">Streptomyces monticola</name>
    <dbReference type="NCBI Taxonomy" id="2666263"/>
    <lineage>
        <taxon>Bacteria</taxon>
        <taxon>Bacillati</taxon>
        <taxon>Actinomycetota</taxon>
        <taxon>Actinomycetes</taxon>
        <taxon>Kitasatosporales</taxon>
        <taxon>Streptomycetaceae</taxon>
        <taxon>Streptomyces</taxon>
    </lineage>
</organism>
<proteinExistence type="predicted"/>